<organism evidence="2 3">
    <name type="scientific">Planktomarina temperata RCA23</name>
    <dbReference type="NCBI Taxonomy" id="666509"/>
    <lineage>
        <taxon>Bacteria</taxon>
        <taxon>Pseudomonadati</taxon>
        <taxon>Pseudomonadota</taxon>
        <taxon>Alphaproteobacteria</taxon>
        <taxon>Rhodobacterales</taxon>
        <taxon>Paracoccaceae</taxon>
        <taxon>Planktomarina</taxon>
    </lineage>
</organism>
<dbReference type="RefSeq" id="WP_044049918.1">
    <property type="nucleotide sequence ID" value="NZ_CP003984.1"/>
</dbReference>
<evidence type="ECO:0000256" key="1">
    <source>
        <dbReference type="SAM" id="Phobius"/>
    </source>
</evidence>
<name>A0AAN0VIN1_9RHOB</name>
<evidence type="ECO:0008006" key="4">
    <source>
        <dbReference type="Google" id="ProtNLM"/>
    </source>
</evidence>
<keyword evidence="1" id="KW-0472">Membrane</keyword>
<evidence type="ECO:0000313" key="3">
    <source>
        <dbReference type="Proteomes" id="UP000028680"/>
    </source>
</evidence>
<proteinExistence type="predicted"/>
<keyword evidence="1" id="KW-0812">Transmembrane</keyword>
<dbReference type="AlphaFoldDB" id="A0AAN0VIN1"/>
<gene>
    <name evidence="2" type="ORF">RCA23_c16260</name>
</gene>
<feature type="transmembrane region" description="Helical" evidence="1">
    <location>
        <begin position="103"/>
        <end position="124"/>
    </location>
</feature>
<keyword evidence="1" id="KW-1133">Transmembrane helix</keyword>
<accession>A0AAN0VIN1</accession>
<dbReference type="EMBL" id="CP003984">
    <property type="protein sequence ID" value="AII87162.1"/>
    <property type="molecule type" value="Genomic_DNA"/>
</dbReference>
<feature type="transmembrane region" description="Helical" evidence="1">
    <location>
        <begin position="69"/>
        <end position="91"/>
    </location>
</feature>
<evidence type="ECO:0000313" key="2">
    <source>
        <dbReference type="EMBL" id="AII87162.1"/>
    </source>
</evidence>
<dbReference type="KEGG" id="ptp:RCA23_c16260"/>
<feature type="transmembrane region" description="Helical" evidence="1">
    <location>
        <begin position="136"/>
        <end position="154"/>
    </location>
</feature>
<dbReference type="Proteomes" id="UP000028680">
    <property type="component" value="Chromosome"/>
</dbReference>
<keyword evidence="3" id="KW-1185">Reference proteome</keyword>
<protein>
    <recommendedName>
        <fullName evidence="4">YIP1 family protein</fullName>
    </recommendedName>
</protein>
<sequence>MAVTRDIVEAHRRPRRVMARLMAMGVREDRALAMLMGSCLLLFMSQWPYRARQAHETGGTLTDTIQHDAVGLIFVLPLLAYGLAALLRLVTRAFGAEADFYSARLALSWSLLASSPAVVLAGMVKGFIGPGPANTAVGVLWLMIFLRILINSLIEAEQ</sequence>
<reference evidence="2 3" key="1">
    <citation type="journal article" date="2014" name="ISME J.">
        <title>Adaptation of an abundant Roseobacter RCA organism to pelagic systems revealed by genomic and transcriptomic analyses.</title>
        <authorList>
            <person name="Voget S."/>
            <person name="Wemheuer B."/>
            <person name="Brinkhoff T."/>
            <person name="Vollmers J."/>
            <person name="Dietrich S."/>
            <person name="Giebel H.A."/>
            <person name="Beardsley C."/>
            <person name="Sardemann C."/>
            <person name="Bakenhus I."/>
            <person name="Billerbeck S."/>
            <person name="Daniel R."/>
            <person name="Simon M."/>
        </authorList>
    </citation>
    <scope>NUCLEOTIDE SEQUENCE [LARGE SCALE GENOMIC DNA]</scope>
    <source>
        <strain evidence="2 3">RCA23</strain>
    </source>
</reference>